<dbReference type="InterPro" id="IPR013373">
    <property type="entry name" value="Flagellin/pilin_N_arc"/>
</dbReference>
<reference evidence="3" key="1">
    <citation type="submission" date="2022-01" db="EMBL/GenBank/DDBJ databases">
        <title>Complete genome of Methanomicrobium antiquum DSM 21220.</title>
        <authorList>
            <person name="Chen S.-C."/>
            <person name="You Y.-T."/>
            <person name="Zhou Y.-Z."/>
            <person name="Lai M.-C."/>
        </authorList>
    </citation>
    <scope>NUCLEOTIDE SEQUENCE</scope>
    <source>
        <strain evidence="3">DSM 21220</strain>
    </source>
</reference>
<evidence type="ECO:0000313" key="3">
    <source>
        <dbReference type="EMBL" id="WFN37333.1"/>
    </source>
</evidence>
<organism evidence="3 4">
    <name type="scientific">Methanomicrobium antiquum</name>
    <dbReference type="NCBI Taxonomy" id="487686"/>
    <lineage>
        <taxon>Archaea</taxon>
        <taxon>Methanobacteriati</taxon>
        <taxon>Methanobacteriota</taxon>
        <taxon>Stenosarchaea group</taxon>
        <taxon>Methanomicrobia</taxon>
        <taxon>Methanomicrobiales</taxon>
        <taxon>Methanomicrobiaceae</taxon>
        <taxon>Methanomicrobium</taxon>
    </lineage>
</organism>
<dbReference type="InterPro" id="IPR012859">
    <property type="entry name" value="Pilin_N_archaeal"/>
</dbReference>
<dbReference type="RefSeq" id="WP_278100172.1">
    <property type="nucleotide sequence ID" value="NZ_CP091092.1"/>
</dbReference>
<dbReference type="KEGG" id="manq:L1994_02800"/>
<sequence>MKSFTNNEAVSPVVGVMLMLVVTIIIAAVVSAFAGGISGTADKAPQVQIKGTYSISDGMTIEHIGGSAIGTIDTIVMVRPTKTFGDAEHMIWTINKSTIVNSPTADAGSKNAWMREDGYSGEKNFAAGSTAYINPPYHLDKFLQPGASKYGTYSFNCTANIGKTFWLELADSSGKVFAQSEVTITS</sequence>
<dbReference type="Proteomes" id="UP001218895">
    <property type="component" value="Chromosome"/>
</dbReference>
<name>A0AAF0JU68_9EURY</name>
<dbReference type="NCBIfam" id="TIGR02537">
    <property type="entry name" value="arch_flag_Nterm"/>
    <property type="match status" value="1"/>
</dbReference>
<dbReference type="GeneID" id="79949289"/>
<proteinExistence type="predicted"/>
<keyword evidence="1" id="KW-1133">Transmembrane helix</keyword>
<gene>
    <name evidence="3" type="ORF">L1994_02800</name>
</gene>
<feature type="transmembrane region" description="Helical" evidence="1">
    <location>
        <begin position="12"/>
        <end position="34"/>
    </location>
</feature>
<evidence type="ECO:0000313" key="4">
    <source>
        <dbReference type="Proteomes" id="UP001218895"/>
    </source>
</evidence>
<keyword evidence="4" id="KW-1185">Reference proteome</keyword>
<protein>
    <submittedName>
        <fullName evidence="3">Type IV pilin N-terminal domain-containing protein</fullName>
    </submittedName>
</protein>
<dbReference type="Pfam" id="PF07790">
    <property type="entry name" value="Pilin_N"/>
    <property type="match status" value="1"/>
</dbReference>
<accession>A0AAF0JU68</accession>
<dbReference type="AlphaFoldDB" id="A0AAF0JU68"/>
<evidence type="ECO:0000256" key="1">
    <source>
        <dbReference type="SAM" id="Phobius"/>
    </source>
</evidence>
<keyword evidence="1" id="KW-0472">Membrane</keyword>
<feature type="domain" description="Archaeal Type IV pilin N-terminal" evidence="2">
    <location>
        <begin position="8"/>
        <end position="82"/>
    </location>
</feature>
<dbReference type="EMBL" id="CP091092">
    <property type="protein sequence ID" value="WFN37333.1"/>
    <property type="molecule type" value="Genomic_DNA"/>
</dbReference>
<keyword evidence="1" id="KW-0812">Transmembrane</keyword>
<evidence type="ECO:0000259" key="2">
    <source>
        <dbReference type="Pfam" id="PF07790"/>
    </source>
</evidence>